<dbReference type="STRING" id="465721.ACG33_10615"/>
<dbReference type="PANTHER" id="PTHR41878:SF1">
    <property type="entry name" value="TNPR PROTEIN"/>
    <property type="match status" value="1"/>
</dbReference>
<dbReference type="KEGG" id="sdf:ACG33_10615"/>
<dbReference type="SUPFAM" id="SSF159941">
    <property type="entry name" value="MM3350-like"/>
    <property type="match status" value="1"/>
</dbReference>
<reference evidence="2 3" key="1">
    <citation type="submission" date="2015-06" db="EMBL/GenBank/DDBJ databases">
        <title>A Comprehensive Approach to Explore the Metabolic and Phylogenetic Diversity of Bacterial Steroid Degradation in the Environment: Testosterone as an Example.</title>
        <authorList>
            <person name="Yang F.-C."/>
            <person name="Chen Y.-L."/>
            <person name="Yu C.-P."/>
            <person name="Tang S.-L."/>
            <person name="Wang P.-H."/>
            <person name="Ismail W."/>
            <person name="Wang C.-H."/>
            <person name="Yang C.-Y."/>
            <person name="Chiang Y.-R."/>
        </authorList>
    </citation>
    <scope>NUCLEOTIDE SEQUENCE [LARGE SCALE GENOMIC DNA]</scope>
    <source>
        <strain evidence="2 3">DSM 18526</strain>
    </source>
</reference>
<dbReference type="InterPro" id="IPR012912">
    <property type="entry name" value="Plasmid_pRiA4b_Orf3-like"/>
</dbReference>
<dbReference type="Pfam" id="PF07929">
    <property type="entry name" value="PRiA4_ORF3"/>
    <property type="match status" value="1"/>
</dbReference>
<dbReference type="InterPro" id="IPR024047">
    <property type="entry name" value="MM3350-like_sf"/>
</dbReference>
<sequence length="195" mass="22416">MPRAGTRRLTRSAALCYQLRIELEDIEPMIWRRVLVPDTIALPKLHVVLLWTMGWQGGHPHEFEIGRQRYGIPDEDWPDAGCLDENRVRLKPLIEAGVRHFTYLYDFGDHWEHRIVVEDRVPAEPKTASVRCIAGENACPPEDVGGVPGYFEFLAALRDPANEEHETLRRWIGGSFDPTHFDLAEINERLADIKI</sequence>
<dbReference type="PATRIC" id="fig|465721.4.peg.2254"/>
<keyword evidence="3" id="KW-1185">Reference proteome</keyword>
<feature type="domain" description="Plasmid pRiA4b Orf3-like" evidence="1">
    <location>
        <begin position="17"/>
        <end position="184"/>
    </location>
</feature>
<dbReference type="Proteomes" id="UP000070250">
    <property type="component" value="Chromosome"/>
</dbReference>
<evidence type="ECO:0000313" key="3">
    <source>
        <dbReference type="Proteomes" id="UP000070250"/>
    </source>
</evidence>
<organism evidence="2 3">
    <name type="scientific">Steroidobacter denitrificans</name>
    <dbReference type="NCBI Taxonomy" id="465721"/>
    <lineage>
        <taxon>Bacteria</taxon>
        <taxon>Pseudomonadati</taxon>
        <taxon>Pseudomonadota</taxon>
        <taxon>Gammaproteobacteria</taxon>
        <taxon>Steroidobacterales</taxon>
        <taxon>Steroidobacteraceae</taxon>
        <taxon>Steroidobacter</taxon>
    </lineage>
</organism>
<dbReference type="AlphaFoldDB" id="A0A127FAV2"/>
<evidence type="ECO:0000259" key="1">
    <source>
        <dbReference type="Pfam" id="PF07929"/>
    </source>
</evidence>
<proteinExistence type="predicted"/>
<dbReference type="EMBL" id="CP011971">
    <property type="protein sequence ID" value="AMN47542.1"/>
    <property type="molecule type" value="Genomic_DNA"/>
</dbReference>
<dbReference type="Gene3D" id="3.10.290.30">
    <property type="entry name" value="MM3350-like"/>
    <property type="match status" value="1"/>
</dbReference>
<dbReference type="PANTHER" id="PTHR41878">
    <property type="entry name" value="LEXA REPRESSOR-RELATED"/>
    <property type="match status" value="1"/>
</dbReference>
<gene>
    <name evidence="2" type="ORF">ACG33_10615</name>
</gene>
<protein>
    <submittedName>
        <fullName evidence="2">TnpR protein</fullName>
    </submittedName>
</protein>
<name>A0A127FAV2_STEDE</name>
<accession>A0A127FAV2</accession>
<evidence type="ECO:0000313" key="2">
    <source>
        <dbReference type="EMBL" id="AMN47542.1"/>
    </source>
</evidence>